<name>G4CNI6_9NEIS</name>
<accession>G4CNI6</accession>
<keyword evidence="2" id="KW-1185">Reference proteome</keyword>
<evidence type="ECO:0000313" key="1">
    <source>
        <dbReference type="EMBL" id="EGZ49582.1"/>
    </source>
</evidence>
<organism evidence="1 2">
    <name type="scientific">Neisseria wadsworthii 9715</name>
    <dbReference type="NCBI Taxonomy" id="1030841"/>
    <lineage>
        <taxon>Bacteria</taxon>
        <taxon>Pseudomonadati</taxon>
        <taxon>Pseudomonadota</taxon>
        <taxon>Betaproteobacteria</taxon>
        <taxon>Neisseriales</taxon>
        <taxon>Neisseriaceae</taxon>
        <taxon>Neisseria</taxon>
    </lineage>
</organism>
<gene>
    <name evidence="1" type="ORF">HMPREF9370_0645</name>
</gene>
<evidence type="ECO:0000313" key="2">
    <source>
        <dbReference type="Proteomes" id="UP000005336"/>
    </source>
</evidence>
<dbReference type="Proteomes" id="UP000005336">
    <property type="component" value="Unassembled WGS sequence"/>
</dbReference>
<dbReference type="AlphaFoldDB" id="G4CNI6"/>
<reference evidence="1 2" key="1">
    <citation type="submission" date="2011-06" db="EMBL/GenBank/DDBJ databases">
        <authorList>
            <person name="Muzny D."/>
            <person name="Qin X."/>
            <person name="Deng J."/>
            <person name="Jiang H."/>
            <person name="Liu Y."/>
            <person name="Qu J."/>
            <person name="Song X.-Z."/>
            <person name="Zhang L."/>
            <person name="Thornton R."/>
            <person name="Coyle M."/>
            <person name="Francisco L."/>
            <person name="Jackson L."/>
            <person name="Javaid M."/>
            <person name="Korchina V."/>
            <person name="Kovar C."/>
            <person name="Mata R."/>
            <person name="Mathew T."/>
            <person name="Ngo R."/>
            <person name="Nguyen L."/>
            <person name="Nguyen N."/>
            <person name="Okwuonu G."/>
            <person name="Ongeri F."/>
            <person name="Pham C."/>
            <person name="Simmons D."/>
            <person name="Wilczek-Boney K."/>
            <person name="Hale W."/>
            <person name="Jakkamsetti A."/>
            <person name="Pham P."/>
            <person name="Ruth R."/>
            <person name="San Lucas F."/>
            <person name="Warren J."/>
            <person name="Zhang J."/>
            <person name="Zhao Z."/>
            <person name="Zhou C."/>
            <person name="Zhu D."/>
            <person name="Lee S."/>
            <person name="Bess C."/>
            <person name="Blankenburg K."/>
            <person name="Forbes L."/>
            <person name="Fu Q."/>
            <person name="Gubbala S."/>
            <person name="Hirani K."/>
            <person name="Jayaseelan J.C."/>
            <person name="Lara F."/>
            <person name="Munidasa M."/>
            <person name="Palculict T."/>
            <person name="Patil S."/>
            <person name="Pu L.-L."/>
            <person name="Saada N."/>
            <person name="Tang L."/>
            <person name="Weissenberger G."/>
            <person name="Zhu Y."/>
            <person name="Hemphill L."/>
            <person name="Shang Y."/>
            <person name="Youmans B."/>
            <person name="Ayvaz T."/>
            <person name="Ross M."/>
            <person name="Santibanez J."/>
            <person name="Aqrawi P."/>
            <person name="Gross S."/>
            <person name="Joshi V."/>
            <person name="Fowler G."/>
            <person name="Nazareth L."/>
            <person name="Reid J."/>
            <person name="Worley K."/>
            <person name="Petrosino J."/>
            <person name="Highlander S."/>
            <person name="Gibbs R."/>
        </authorList>
    </citation>
    <scope>NUCLEOTIDE SEQUENCE [LARGE SCALE GENOMIC DNA]</scope>
    <source>
        <strain evidence="1 2">9715</strain>
    </source>
</reference>
<dbReference type="PATRIC" id="fig|1030841.3.peg.638"/>
<sequence length="41" mass="4733">MNHICLNPIPFKYHQPYPSFQTGIIFSTEQCLSENHTKGNP</sequence>
<protein>
    <submittedName>
        <fullName evidence="1">Uncharacterized protein</fullName>
    </submittedName>
</protein>
<proteinExistence type="predicted"/>
<dbReference type="EMBL" id="AGAZ01000027">
    <property type="protein sequence ID" value="EGZ49582.1"/>
    <property type="molecule type" value="Genomic_DNA"/>
</dbReference>
<comment type="caution">
    <text evidence="1">The sequence shown here is derived from an EMBL/GenBank/DDBJ whole genome shotgun (WGS) entry which is preliminary data.</text>
</comment>
<dbReference type="HOGENOM" id="CLU_3273328_0_0_4"/>